<proteinExistence type="predicted"/>
<dbReference type="InterPro" id="IPR016195">
    <property type="entry name" value="Pol/histidinol_Pase-like"/>
</dbReference>
<dbReference type="Gene3D" id="3.20.20.140">
    <property type="entry name" value="Metal-dependent hydrolases"/>
    <property type="match status" value="1"/>
</dbReference>
<evidence type="ECO:0000313" key="3">
    <source>
        <dbReference type="Proteomes" id="UP000184357"/>
    </source>
</evidence>
<dbReference type="SMART" id="SM00481">
    <property type="entry name" value="POLIIIAc"/>
    <property type="match status" value="1"/>
</dbReference>
<dbReference type="GO" id="GO:0004534">
    <property type="term" value="F:5'-3' RNA exonuclease activity"/>
    <property type="evidence" value="ECO:0007669"/>
    <property type="project" value="TreeGrafter"/>
</dbReference>
<dbReference type="SUPFAM" id="SSF89550">
    <property type="entry name" value="PHP domain-like"/>
    <property type="match status" value="1"/>
</dbReference>
<name>A0A1M5PB32_9EURY</name>
<keyword evidence="3" id="KW-1185">Reference proteome</keyword>
<dbReference type="NCBIfam" id="NF038032">
    <property type="entry name" value="CehA_McbA_metalo"/>
    <property type="match status" value="1"/>
</dbReference>
<dbReference type="PANTHER" id="PTHR42924">
    <property type="entry name" value="EXONUCLEASE"/>
    <property type="match status" value="1"/>
</dbReference>
<dbReference type="InterPro" id="IPR003141">
    <property type="entry name" value="Pol/His_phosphatase_N"/>
</dbReference>
<dbReference type="STRING" id="43928.SAMN05443636_1526"/>
<dbReference type="InterPro" id="IPR052018">
    <property type="entry name" value="PHP_domain"/>
</dbReference>
<feature type="domain" description="Polymerase/histidinol phosphatase N-terminal" evidence="1">
    <location>
        <begin position="34"/>
        <end position="100"/>
    </location>
</feature>
<dbReference type="PANTHER" id="PTHR42924:SF3">
    <property type="entry name" value="POLYMERASE_HISTIDINOL PHOSPHATASE N-TERMINAL DOMAIN-CONTAINING PROTEIN"/>
    <property type="match status" value="1"/>
</dbReference>
<protein>
    <recommendedName>
        <fullName evidence="1">Polymerase/histidinol phosphatase N-terminal domain-containing protein</fullName>
    </recommendedName>
</protein>
<dbReference type="Pfam" id="PF13263">
    <property type="entry name" value="PHP_C"/>
    <property type="match status" value="1"/>
</dbReference>
<dbReference type="Pfam" id="PF02811">
    <property type="entry name" value="PHP"/>
    <property type="match status" value="1"/>
</dbReference>
<evidence type="ECO:0000259" key="1">
    <source>
        <dbReference type="SMART" id="SM00481"/>
    </source>
</evidence>
<dbReference type="Proteomes" id="UP000184357">
    <property type="component" value="Unassembled WGS sequence"/>
</dbReference>
<reference evidence="2 3" key="1">
    <citation type="submission" date="2016-11" db="EMBL/GenBank/DDBJ databases">
        <authorList>
            <person name="Jaros S."/>
            <person name="Januszkiewicz K."/>
            <person name="Wedrychowicz H."/>
        </authorList>
    </citation>
    <scope>NUCLEOTIDE SEQUENCE [LARGE SCALE GENOMIC DNA]</scope>
    <source>
        <strain evidence="2 3">DSM 9297</strain>
    </source>
</reference>
<organism evidence="2 3">
    <name type="scientific">Halobaculum gomorrense</name>
    <dbReference type="NCBI Taxonomy" id="43928"/>
    <lineage>
        <taxon>Archaea</taxon>
        <taxon>Methanobacteriati</taxon>
        <taxon>Methanobacteriota</taxon>
        <taxon>Stenosarchaea group</taxon>
        <taxon>Halobacteria</taxon>
        <taxon>Halobacteriales</taxon>
        <taxon>Haloferacaceae</taxon>
        <taxon>Halobaculum</taxon>
    </lineage>
</organism>
<sequence>MCMFVRIRVSFGAVADRTGFLFYGPDLSSLVLSVELHSHSALSHDGRDPVDMLLEQAAAVGLDALAVTDHDELDASLEAAERADDYGLVGIPGMEITSTAGHVLAFGIEEPVPAGRDYDETLDRIHEQGGLAVVPHPFQKSRHGVAPHITDEQLSSADAIEVYNSRLLTGRSNRQAESFAVNRGLPMTAGSDAHIAEMVGQAVTEVGAEERSVDSILAAIRDGRTSVVGKRTPWYISFRQAAGGAKRRIGRRVADFL</sequence>
<accession>A0A1M5PB32</accession>
<dbReference type="CDD" id="cd07432">
    <property type="entry name" value="PHP_HisPPase"/>
    <property type="match status" value="1"/>
</dbReference>
<dbReference type="InterPro" id="IPR004013">
    <property type="entry name" value="PHP_dom"/>
</dbReference>
<dbReference type="AlphaFoldDB" id="A0A1M5PB32"/>
<dbReference type="EMBL" id="FQWV01000003">
    <property type="protein sequence ID" value="SHG98897.1"/>
    <property type="molecule type" value="Genomic_DNA"/>
</dbReference>
<evidence type="ECO:0000313" key="2">
    <source>
        <dbReference type="EMBL" id="SHG98897.1"/>
    </source>
</evidence>
<dbReference type="GO" id="GO:0035312">
    <property type="term" value="F:5'-3' DNA exonuclease activity"/>
    <property type="evidence" value="ECO:0007669"/>
    <property type="project" value="TreeGrafter"/>
</dbReference>
<gene>
    <name evidence="2" type="ORF">SAMN05443636_1526</name>
</gene>